<dbReference type="EMBL" id="GBRH01226223">
    <property type="protein sequence ID" value="JAD71672.1"/>
    <property type="molecule type" value="Transcribed_RNA"/>
</dbReference>
<proteinExistence type="predicted"/>
<reference evidence="2" key="1">
    <citation type="submission" date="2014-09" db="EMBL/GenBank/DDBJ databases">
        <authorList>
            <person name="Magalhaes I.L.F."/>
            <person name="Oliveira U."/>
            <person name="Santos F.R."/>
            <person name="Vidigal T.H.D.A."/>
            <person name="Brescovit A.D."/>
            <person name="Santos A.J."/>
        </authorList>
    </citation>
    <scope>NUCLEOTIDE SEQUENCE</scope>
    <source>
        <tissue evidence="2">Shoot tissue taken approximately 20 cm above the soil surface</tissue>
    </source>
</reference>
<protein>
    <submittedName>
        <fullName evidence="2">Uncharacterized protein</fullName>
    </submittedName>
</protein>
<evidence type="ECO:0000313" key="2">
    <source>
        <dbReference type="EMBL" id="JAD71672.1"/>
    </source>
</evidence>
<feature type="region of interest" description="Disordered" evidence="1">
    <location>
        <begin position="1"/>
        <end position="31"/>
    </location>
</feature>
<sequence>MGRTQTTKIRGEKRKLGEGSTKAVEPRSTGR</sequence>
<accession>A0A0A9CJI7</accession>
<reference evidence="2" key="2">
    <citation type="journal article" date="2015" name="Data Brief">
        <title>Shoot transcriptome of the giant reed, Arundo donax.</title>
        <authorList>
            <person name="Barrero R.A."/>
            <person name="Guerrero F.D."/>
            <person name="Moolhuijzen P."/>
            <person name="Goolsby J.A."/>
            <person name="Tidwell J."/>
            <person name="Bellgard S.E."/>
            <person name="Bellgard M.I."/>
        </authorList>
    </citation>
    <scope>NUCLEOTIDE SEQUENCE</scope>
    <source>
        <tissue evidence="2">Shoot tissue taken approximately 20 cm above the soil surface</tissue>
    </source>
</reference>
<name>A0A0A9CJI7_ARUDO</name>
<organism evidence="2">
    <name type="scientific">Arundo donax</name>
    <name type="common">Giant reed</name>
    <name type="synonym">Donax arundinaceus</name>
    <dbReference type="NCBI Taxonomy" id="35708"/>
    <lineage>
        <taxon>Eukaryota</taxon>
        <taxon>Viridiplantae</taxon>
        <taxon>Streptophyta</taxon>
        <taxon>Embryophyta</taxon>
        <taxon>Tracheophyta</taxon>
        <taxon>Spermatophyta</taxon>
        <taxon>Magnoliopsida</taxon>
        <taxon>Liliopsida</taxon>
        <taxon>Poales</taxon>
        <taxon>Poaceae</taxon>
        <taxon>PACMAD clade</taxon>
        <taxon>Arundinoideae</taxon>
        <taxon>Arundineae</taxon>
        <taxon>Arundo</taxon>
    </lineage>
</organism>
<dbReference type="AlphaFoldDB" id="A0A0A9CJI7"/>
<evidence type="ECO:0000256" key="1">
    <source>
        <dbReference type="SAM" id="MobiDB-lite"/>
    </source>
</evidence>